<accession>A0A8S1UEN7</accession>
<dbReference type="PANTHER" id="PTHR19920">
    <property type="entry name" value="WD40 PROTEIN CIAO1"/>
    <property type="match status" value="1"/>
</dbReference>
<dbReference type="GO" id="GO:0097361">
    <property type="term" value="C:cytosolic [4Fe-4S] assembly targeting complex"/>
    <property type="evidence" value="ECO:0007669"/>
    <property type="project" value="TreeGrafter"/>
</dbReference>
<feature type="repeat" description="WD" evidence="1">
    <location>
        <begin position="125"/>
        <end position="157"/>
    </location>
</feature>
<feature type="repeat" description="WD" evidence="1">
    <location>
        <begin position="170"/>
        <end position="201"/>
    </location>
</feature>
<name>A0A8S1UEN7_PAROT</name>
<evidence type="ECO:0008006" key="4">
    <source>
        <dbReference type="Google" id="ProtNLM"/>
    </source>
</evidence>
<dbReference type="EMBL" id="CAJJDP010000041">
    <property type="protein sequence ID" value="CAD8162473.1"/>
    <property type="molecule type" value="Genomic_DNA"/>
</dbReference>
<dbReference type="AlphaFoldDB" id="A0A8S1UEN7"/>
<dbReference type="GO" id="GO:0016226">
    <property type="term" value="P:iron-sulfur cluster assembly"/>
    <property type="evidence" value="ECO:0007669"/>
    <property type="project" value="TreeGrafter"/>
</dbReference>
<dbReference type="OMA" id="SGQINCV"/>
<dbReference type="SMART" id="SM00320">
    <property type="entry name" value="WD40"/>
    <property type="match status" value="4"/>
</dbReference>
<evidence type="ECO:0000313" key="2">
    <source>
        <dbReference type="EMBL" id="CAD8162473.1"/>
    </source>
</evidence>
<dbReference type="PROSITE" id="PS50082">
    <property type="entry name" value="WD_REPEATS_2"/>
    <property type="match status" value="2"/>
</dbReference>
<sequence length="387" mass="45426">MNNFKDQTLCKKHKREGYNLGSGLSNLQNSVQCQICWEEKCQTKNIQNYQILQQQSKQIKTQRIRNNQDKKPFSYVLEPKFSKRQEENCYAIEFNEDMTLMIVGSNNKIKINQFNQGNLKEIQVLEGHTDNVTTLNFMYASNDIISGSDDKQIIIWQNVKDQIWNISQRIIGHSGQINCVVRNNNDDLIVSCSWDKTIKFWVKQNEWECQQTITEHTGSVFQLSLNSTQNKLISCGIDQFILVMELQSQDNQWIVVKKIWTSLQGNRLCFLSDKLFAFQPDNKEITQIYEINNSKKQYEKKNEMTVQGNYDGSILFPQKFIMEKSLLVNKYYTFVNLMRLDKDGKLLAKYTIELSTYGIFGTISHNGEYLVTWNYKSKEIEVRKYND</sequence>
<dbReference type="InterPro" id="IPR001680">
    <property type="entry name" value="WD40_rpt"/>
</dbReference>
<dbReference type="Pfam" id="PF00400">
    <property type="entry name" value="WD40"/>
    <property type="match status" value="3"/>
</dbReference>
<comment type="caution">
    <text evidence="2">The sequence shown here is derived from an EMBL/GenBank/DDBJ whole genome shotgun (WGS) entry which is preliminary data.</text>
</comment>
<evidence type="ECO:0000313" key="3">
    <source>
        <dbReference type="Proteomes" id="UP000683925"/>
    </source>
</evidence>
<protein>
    <recommendedName>
        <fullName evidence="4">WD40-repeat-containing domain</fullName>
    </recommendedName>
</protein>
<evidence type="ECO:0000256" key="1">
    <source>
        <dbReference type="PROSITE-ProRule" id="PRU00221"/>
    </source>
</evidence>
<keyword evidence="3" id="KW-1185">Reference proteome</keyword>
<reference evidence="2" key="1">
    <citation type="submission" date="2021-01" db="EMBL/GenBank/DDBJ databases">
        <authorList>
            <consortium name="Genoscope - CEA"/>
            <person name="William W."/>
        </authorList>
    </citation>
    <scope>NUCLEOTIDE SEQUENCE</scope>
</reference>
<dbReference type="PROSITE" id="PS50294">
    <property type="entry name" value="WD_REPEATS_REGION"/>
    <property type="match status" value="2"/>
</dbReference>
<dbReference type="Proteomes" id="UP000683925">
    <property type="component" value="Unassembled WGS sequence"/>
</dbReference>
<gene>
    <name evidence="2" type="ORF">POCTA_138.1.T0410281</name>
</gene>
<dbReference type="PANTHER" id="PTHR19920:SF0">
    <property type="entry name" value="CYTOSOLIC IRON-SULFUR PROTEIN ASSEMBLY PROTEIN CIAO1-RELATED"/>
    <property type="match status" value="1"/>
</dbReference>
<organism evidence="2 3">
    <name type="scientific">Paramecium octaurelia</name>
    <dbReference type="NCBI Taxonomy" id="43137"/>
    <lineage>
        <taxon>Eukaryota</taxon>
        <taxon>Sar</taxon>
        <taxon>Alveolata</taxon>
        <taxon>Ciliophora</taxon>
        <taxon>Intramacronucleata</taxon>
        <taxon>Oligohymenophorea</taxon>
        <taxon>Peniculida</taxon>
        <taxon>Parameciidae</taxon>
        <taxon>Paramecium</taxon>
    </lineage>
</organism>
<proteinExistence type="predicted"/>
<keyword evidence="1" id="KW-0853">WD repeat</keyword>
<dbReference type="OrthoDB" id="71437at2759"/>